<keyword evidence="3" id="KW-1185">Reference proteome</keyword>
<reference evidence="2 3" key="1">
    <citation type="submission" date="2013-05" db="EMBL/GenBank/DDBJ databases">
        <title>Genome assembly of Chondromyces apiculatus DSM 436.</title>
        <authorList>
            <person name="Sharma G."/>
            <person name="Khatri I."/>
            <person name="Kaur C."/>
            <person name="Mayilraj S."/>
            <person name="Subramanian S."/>
        </authorList>
    </citation>
    <scope>NUCLEOTIDE SEQUENCE [LARGE SCALE GENOMIC DNA]</scope>
    <source>
        <strain evidence="2 3">DSM 436</strain>
    </source>
</reference>
<dbReference type="OrthoDB" id="9856630at2"/>
<evidence type="ECO:0000313" key="3">
    <source>
        <dbReference type="Proteomes" id="UP000019678"/>
    </source>
</evidence>
<feature type="compositionally biased region" description="Acidic residues" evidence="1">
    <location>
        <begin position="218"/>
        <end position="242"/>
    </location>
</feature>
<evidence type="ECO:0000313" key="2">
    <source>
        <dbReference type="EMBL" id="EYF05794.1"/>
    </source>
</evidence>
<sequence>MSSDAIAVLHPRNPDVLRQYLDLDEESEESEGLYAEALPDGTMLVHTFQEFALFADDPEAGREWMAQFGDDLLDVHDDPRGVVFFPDSIEPEGQTYDAVVAEVIGDGAWVQVPELAGEDEARGEDEDDEEYEDEDDDALAQGAGGVFGAAGAAFPQGMQRNMADMDLKDVAEMAQKLLSGLDFSALMAAEDPQQALTAMQAKMRAQFEQFAREQGAAADDEGDDDEGDDEGDDAEFPGDDDEGPKNDKAR</sequence>
<dbReference type="RefSeq" id="WP_044241074.1">
    <property type="nucleotide sequence ID" value="NZ_ASRX01000020.1"/>
</dbReference>
<feature type="region of interest" description="Disordered" evidence="1">
    <location>
        <begin position="210"/>
        <end position="250"/>
    </location>
</feature>
<dbReference type="Proteomes" id="UP000019678">
    <property type="component" value="Unassembled WGS sequence"/>
</dbReference>
<evidence type="ECO:0000256" key="1">
    <source>
        <dbReference type="SAM" id="MobiDB-lite"/>
    </source>
</evidence>
<organism evidence="2 3">
    <name type="scientific">Chondromyces apiculatus DSM 436</name>
    <dbReference type="NCBI Taxonomy" id="1192034"/>
    <lineage>
        <taxon>Bacteria</taxon>
        <taxon>Pseudomonadati</taxon>
        <taxon>Myxococcota</taxon>
        <taxon>Polyangia</taxon>
        <taxon>Polyangiales</taxon>
        <taxon>Polyangiaceae</taxon>
        <taxon>Chondromyces</taxon>
    </lineage>
</organism>
<protein>
    <submittedName>
        <fullName evidence="2">Uncharacterized protein</fullName>
    </submittedName>
</protein>
<accession>A0A017T976</accession>
<dbReference type="AlphaFoldDB" id="A0A017T976"/>
<gene>
    <name evidence="2" type="ORF">CAP_2795</name>
</gene>
<dbReference type="STRING" id="1192034.CAP_2795"/>
<proteinExistence type="predicted"/>
<comment type="caution">
    <text evidence="2">The sequence shown here is derived from an EMBL/GenBank/DDBJ whole genome shotgun (WGS) entry which is preliminary data.</text>
</comment>
<name>A0A017T976_9BACT</name>
<dbReference type="EMBL" id="ASRX01000020">
    <property type="protein sequence ID" value="EYF05794.1"/>
    <property type="molecule type" value="Genomic_DNA"/>
</dbReference>